<evidence type="ECO:0000256" key="6">
    <source>
        <dbReference type="ARBA" id="ARBA00022723"/>
    </source>
</evidence>
<evidence type="ECO:0000256" key="5">
    <source>
        <dbReference type="ARBA" id="ARBA00022705"/>
    </source>
</evidence>
<keyword evidence="4 14" id="KW-0548">Nucleotidyltransferase</keyword>
<dbReference type="InterPro" id="IPR045085">
    <property type="entry name" value="HLD_clamp_pol_III_gamma_tau"/>
</dbReference>
<dbReference type="Pfam" id="PF13177">
    <property type="entry name" value="DNA_pol3_delta2"/>
    <property type="match status" value="1"/>
</dbReference>
<gene>
    <name evidence="14" type="primary">dnaX</name>
    <name evidence="14" type="ORF">QJS35_09715</name>
</gene>
<dbReference type="PANTHER" id="PTHR11669:SF0">
    <property type="entry name" value="PROTEIN STICHEL-LIKE 2"/>
    <property type="match status" value="1"/>
</dbReference>
<organism evidence="14 15">
    <name type="scientific">Cohnella silvisoli</name>
    <dbReference type="NCBI Taxonomy" id="2873699"/>
    <lineage>
        <taxon>Bacteria</taxon>
        <taxon>Bacillati</taxon>
        <taxon>Bacillota</taxon>
        <taxon>Bacilli</taxon>
        <taxon>Bacillales</taxon>
        <taxon>Paenibacillaceae</taxon>
        <taxon>Cohnella</taxon>
    </lineage>
</organism>
<evidence type="ECO:0000256" key="9">
    <source>
        <dbReference type="ARBA" id="ARBA00022840"/>
    </source>
</evidence>
<dbReference type="PANTHER" id="PTHR11669">
    <property type="entry name" value="REPLICATION FACTOR C / DNA POLYMERASE III GAMMA-TAU SUBUNIT"/>
    <property type="match status" value="1"/>
</dbReference>
<comment type="similarity">
    <text evidence="1">Belongs to the DnaX/STICHEL family.</text>
</comment>
<evidence type="ECO:0000256" key="8">
    <source>
        <dbReference type="ARBA" id="ARBA00022833"/>
    </source>
</evidence>
<dbReference type="Proteomes" id="UP001493487">
    <property type="component" value="Unassembled WGS sequence"/>
</dbReference>
<evidence type="ECO:0000313" key="15">
    <source>
        <dbReference type="Proteomes" id="UP001493487"/>
    </source>
</evidence>
<comment type="catalytic activity">
    <reaction evidence="11">
        <text>DNA(n) + a 2'-deoxyribonucleoside 5'-triphosphate = DNA(n+1) + diphosphate</text>
        <dbReference type="Rhea" id="RHEA:22508"/>
        <dbReference type="Rhea" id="RHEA-COMP:17339"/>
        <dbReference type="Rhea" id="RHEA-COMP:17340"/>
        <dbReference type="ChEBI" id="CHEBI:33019"/>
        <dbReference type="ChEBI" id="CHEBI:61560"/>
        <dbReference type="ChEBI" id="CHEBI:173112"/>
        <dbReference type="EC" id="2.7.7.7"/>
    </reaction>
</comment>
<evidence type="ECO:0000256" key="7">
    <source>
        <dbReference type="ARBA" id="ARBA00022741"/>
    </source>
</evidence>
<evidence type="ECO:0000256" key="11">
    <source>
        <dbReference type="ARBA" id="ARBA00049244"/>
    </source>
</evidence>
<dbReference type="NCBIfam" id="TIGR02397">
    <property type="entry name" value="dnaX_nterm"/>
    <property type="match status" value="1"/>
</dbReference>
<feature type="compositionally biased region" description="Low complexity" evidence="12">
    <location>
        <begin position="431"/>
        <end position="446"/>
    </location>
</feature>
<evidence type="ECO:0000256" key="2">
    <source>
        <dbReference type="ARBA" id="ARBA00012417"/>
    </source>
</evidence>
<name>A0ABV1KSC2_9BACL</name>
<protein>
    <recommendedName>
        <fullName evidence="2">DNA-directed DNA polymerase</fullName>
        <ecNumber evidence="2">2.7.7.7</ecNumber>
    </recommendedName>
</protein>
<dbReference type="Gene3D" id="1.20.272.10">
    <property type="match status" value="1"/>
</dbReference>
<dbReference type="Gene3D" id="3.40.50.300">
    <property type="entry name" value="P-loop containing nucleotide triphosphate hydrolases"/>
    <property type="match status" value="1"/>
</dbReference>
<dbReference type="InterPro" id="IPR022754">
    <property type="entry name" value="DNA_pol_III_gamma-3"/>
</dbReference>
<dbReference type="InterPro" id="IPR050238">
    <property type="entry name" value="DNA_Rep/Repair_Clamp_Loader"/>
</dbReference>
<keyword evidence="7" id="KW-0547">Nucleotide-binding</keyword>
<reference evidence="14 15" key="1">
    <citation type="journal article" date="2023" name="Genome Announc.">
        <title>Pan-Genome Analyses of the Genus Cohnella and Proposal of the Novel Species Cohnella silvisoli sp. nov., Isolated from Forest Soil.</title>
        <authorList>
            <person name="Wang C."/>
            <person name="Mao L."/>
            <person name="Bao G."/>
            <person name="Zhu H."/>
        </authorList>
    </citation>
    <scope>NUCLEOTIDE SEQUENCE [LARGE SCALE GENOMIC DNA]</scope>
    <source>
        <strain evidence="14 15">NL03-T5-1</strain>
    </source>
</reference>
<keyword evidence="5" id="KW-0235">DNA replication</keyword>
<sequence length="604" mass="65704">MAHLALYRAWRPQTFQDMVGQQHIVQTLQNAIRENRLSHAYLFSGPRGTGKTSAAKILAKAVNCEHGPAPEPCNKCSQCERITSGSVMDVVEIDAASNRGVEEIRDIRDKVKYSPTEVRRKVYIIDEVHMLTTEAFNALLKTLEEPPGHVMFVLATTEPHRLPPTIISRCQRFDFRRVSLEEQVGRLREISTEEQITAEDEALRYIARLSDGGMRDALSLLDQISSFTGGQVTLQHAIEATGGLPSEQFARLAVAVREKDAAKVLHEIDEMMKAGKSADKCLEQLMHYFRDLLLAQLAPDAGDSSGRVVDPAELREMSNGFSRERLFAIIDLLNRYQSEMKYAAHPQTMFEIALLKLCSDSLGAESAAGISSSDTGAVGRAEGSISRADLGQLKQQIASLEHKLSALQQSGGSSSMAGASSSSGAVGGGNAHARSNSAASGGSSSNAPRIASIPRLKLNAYVEASSSSAPSLAKWPQVLQRVKEERVTVHAWLVDGEPVAFAENTIVVAFRNTIHRETTEKPTNKGVIEGVLTAVFGSPTQLLTIMQKDWQDALAESSGKPKADHTAGEELLLVPEDEAAQKGEPWIDEAVRLFGEQLVTIKDD</sequence>
<dbReference type="InterPro" id="IPR001270">
    <property type="entry name" value="ClpA/B"/>
</dbReference>
<dbReference type="NCBIfam" id="NF004046">
    <property type="entry name" value="PRK05563.1"/>
    <property type="match status" value="1"/>
</dbReference>
<evidence type="ECO:0000259" key="13">
    <source>
        <dbReference type="SMART" id="SM00382"/>
    </source>
</evidence>
<dbReference type="Pfam" id="PF12169">
    <property type="entry name" value="DNA_pol3_gamma3"/>
    <property type="match status" value="1"/>
</dbReference>
<dbReference type="InterPro" id="IPR012763">
    <property type="entry name" value="DNA_pol_III_sug/sutau_N"/>
</dbReference>
<keyword evidence="8" id="KW-0862">Zinc</keyword>
<dbReference type="RefSeq" id="WP_232185390.1">
    <property type="nucleotide sequence ID" value="NZ_JAIOAP010000005.1"/>
</dbReference>
<dbReference type="InterPro" id="IPR003593">
    <property type="entry name" value="AAA+_ATPase"/>
</dbReference>
<proteinExistence type="inferred from homology"/>
<evidence type="ECO:0000256" key="4">
    <source>
        <dbReference type="ARBA" id="ARBA00022695"/>
    </source>
</evidence>
<dbReference type="EC" id="2.7.7.7" evidence="2"/>
<dbReference type="EMBL" id="JASKHM010000005">
    <property type="protein sequence ID" value="MEQ4482672.1"/>
    <property type="molecule type" value="Genomic_DNA"/>
</dbReference>
<keyword evidence="3 14" id="KW-0808">Transferase</keyword>
<feature type="compositionally biased region" description="Low complexity" evidence="12">
    <location>
        <begin position="411"/>
        <end position="424"/>
    </location>
</feature>
<dbReference type="SMART" id="SM00382">
    <property type="entry name" value="AAA"/>
    <property type="match status" value="1"/>
</dbReference>
<evidence type="ECO:0000313" key="14">
    <source>
        <dbReference type="EMBL" id="MEQ4482672.1"/>
    </source>
</evidence>
<dbReference type="Pfam" id="PF20964">
    <property type="entry name" value="DnaX_C"/>
    <property type="match status" value="1"/>
</dbReference>
<evidence type="ECO:0000256" key="3">
    <source>
        <dbReference type="ARBA" id="ARBA00022679"/>
    </source>
</evidence>
<keyword evidence="15" id="KW-1185">Reference proteome</keyword>
<dbReference type="GO" id="GO:0003887">
    <property type="term" value="F:DNA-directed DNA polymerase activity"/>
    <property type="evidence" value="ECO:0007669"/>
    <property type="project" value="UniProtKB-EC"/>
</dbReference>
<keyword evidence="10" id="KW-0239">DNA-directed DNA polymerase</keyword>
<evidence type="ECO:0000256" key="10">
    <source>
        <dbReference type="ARBA" id="ARBA00022932"/>
    </source>
</evidence>
<accession>A0ABV1KSC2</accession>
<dbReference type="Gene3D" id="1.10.8.60">
    <property type="match status" value="1"/>
</dbReference>
<evidence type="ECO:0000256" key="1">
    <source>
        <dbReference type="ARBA" id="ARBA00006360"/>
    </source>
</evidence>
<dbReference type="InterPro" id="IPR048448">
    <property type="entry name" value="DnaX-like_C"/>
</dbReference>
<dbReference type="SUPFAM" id="SSF52540">
    <property type="entry name" value="P-loop containing nucleoside triphosphate hydrolases"/>
    <property type="match status" value="1"/>
</dbReference>
<keyword evidence="6" id="KW-0479">Metal-binding</keyword>
<dbReference type="PRINTS" id="PR00300">
    <property type="entry name" value="CLPPROTEASEA"/>
</dbReference>
<comment type="caution">
    <text evidence="14">The sequence shown here is derived from an EMBL/GenBank/DDBJ whole genome shotgun (WGS) entry which is preliminary data.</text>
</comment>
<dbReference type="CDD" id="cd18137">
    <property type="entry name" value="HLD_clamp_pol_III_gamma_tau"/>
    <property type="match status" value="1"/>
</dbReference>
<feature type="region of interest" description="Disordered" evidence="12">
    <location>
        <begin position="411"/>
        <end position="446"/>
    </location>
</feature>
<dbReference type="InterPro" id="IPR027417">
    <property type="entry name" value="P-loop_NTPase"/>
</dbReference>
<evidence type="ECO:0000256" key="12">
    <source>
        <dbReference type="SAM" id="MobiDB-lite"/>
    </source>
</evidence>
<dbReference type="SUPFAM" id="SSF48019">
    <property type="entry name" value="post-AAA+ oligomerization domain-like"/>
    <property type="match status" value="1"/>
</dbReference>
<dbReference type="Pfam" id="PF22608">
    <property type="entry name" value="DNAX_ATPase_lid"/>
    <property type="match status" value="1"/>
</dbReference>
<feature type="domain" description="AAA+ ATPase" evidence="13">
    <location>
        <begin position="37"/>
        <end position="185"/>
    </location>
</feature>
<dbReference type="CDD" id="cd00009">
    <property type="entry name" value="AAA"/>
    <property type="match status" value="1"/>
</dbReference>
<dbReference type="InterPro" id="IPR008921">
    <property type="entry name" value="DNA_pol3_clamp-load_cplx_C"/>
</dbReference>
<keyword evidence="9" id="KW-0067">ATP-binding</keyword>